<evidence type="ECO:0000256" key="1">
    <source>
        <dbReference type="SAM" id="MobiDB-lite"/>
    </source>
</evidence>
<organism evidence="2 3">
    <name type="scientific">Dryococelus australis</name>
    <dbReference type="NCBI Taxonomy" id="614101"/>
    <lineage>
        <taxon>Eukaryota</taxon>
        <taxon>Metazoa</taxon>
        <taxon>Ecdysozoa</taxon>
        <taxon>Arthropoda</taxon>
        <taxon>Hexapoda</taxon>
        <taxon>Insecta</taxon>
        <taxon>Pterygota</taxon>
        <taxon>Neoptera</taxon>
        <taxon>Polyneoptera</taxon>
        <taxon>Phasmatodea</taxon>
        <taxon>Verophasmatodea</taxon>
        <taxon>Anareolatae</taxon>
        <taxon>Phasmatidae</taxon>
        <taxon>Eurycanthinae</taxon>
        <taxon>Dryococelus</taxon>
    </lineage>
</organism>
<proteinExistence type="predicted"/>
<dbReference type="Proteomes" id="UP001159363">
    <property type="component" value="Chromosome 9"/>
</dbReference>
<comment type="caution">
    <text evidence="2">The sequence shown here is derived from an EMBL/GenBank/DDBJ whole genome shotgun (WGS) entry which is preliminary data.</text>
</comment>
<accession>A0ABQ9GQN9</accession>
<protein>
    <submittedName>
        <fullName evidence="2">Uncharacterized protein</fullName>
    </submittedName>
</protein>
<keyword evidence="3" id="KW-1185">Reference proteome</keyword>
<dbReference type="EMBL" id="JARBHB010000010">
    <property type="protein sequence ID" value="KAJ8874339.1"/>
    <property type="molecule type" value="Genomic_DNA"/>
</dbReference>
<evidence type="ECO:0000313" key="3">
    <source>
        <dbReference type="Proteomes" id="UP001159363"/>
    </source>
</evidence>
<gene>
    <name evidence="2" type="ORF">PR048_025185</name>
</gene>
<name>A0ABQ9GQN9_9NEOP</name>
<reference evidence="2 3" key="1">
    <citation type="submission" date="2023-02" db="EMBL/GenBank/DDBJ databases">
        <title>LHISI_Scaffold_Assembly.</title>
        <authorList>
            <person name="Stuart O.P."/>
            <person name="Cleave R."/>
            <person name="Magrath M.J.L."/>
            <person name="Mikheyev A.S."/>
        </authorList>
    </citation>
    <scope>NUCLEOTIDE SEQUENCE [LARGE SCALE GENOMIC DNA]</scope>
    <source>
        <strain evidence="2">Daus_M_001</strain>
        <tissue evidence="2">Leg muscle</tissue>
    </source>
</reference>
<feature type="compositionally biased region" description="Polar residues" evidence="1">
    <location>
        <begin position="142"/>
        <end position="151"/>
    </location>
</feature>
<feature type="region of interest" description="Disordered" evidence="1">
    <location>
        <begin position="134"/>
        <end position="155"/>
    </location>
</feature>
<sequence>MRAPLVAGSFLTRSWVRALDADLRGDVISLPCHTPTPETFRETHSRVLAYSPPHLRLIYSAGFAIISLATTSTIRCLGMALHSQLLCHHVRDVASVHLMHNYNEYTDILIPTIQQSHYEPLPSYHSNHLQTKWKSTRDDSANEQPQLTPSHSIGAKTRISGQPFPIATYGTDDDTVHHTTTTPNIRISGSTHLPPKSLFKKLLSPLYSQNISQLNLQNQQTHLLLPTLSTTSHLMTPHNQSPENHPSFYARQAFHQKTLSNSCHNSNPNFR</sequence>
<evidence type="ECO:0000313" key="2">
    <source>
        <dbReference type="EMBL" id="KAJ8874339.1"/>
    </source>
</evidence>